<comment type="caution">
    <text evidence="2">The sequence shown here is derived from an EMBL/GenBank/DDBJ whole genome shotgun (WGS) entry which is preliminary data.</text>
</comment>
<dbReference type="AlphaFoldDB" id="A0A0W0F446"/>
<feature type="domain" description="DUF6593" evidence="1">
    <location>
        <begin position="42"/>
        <end position="181"/>
    </location>
</feature>
<proteinExistence type="predicted"/>
<dbReference type="EMBL" id="LATX01002354">
    <property type="protein sequence ID" value="KTB30996.1"/>
    <property type="molecule type" value="Genomic_DNA"/>
</dbReference>
<name>A0A0W0F446_MONRR</name>
<dbReference type="InterPro" id="IPR046528">
    <property type="entry name" value="DUF6593"/>
</dbReference>
<evidence type="ECO:0000313" key="2">
    <source>
        <dbReference type="EMBL" id="KTB30996.1"/>
    </source>
</evidence>
<accession>A0A0W0F446</accession>
<dbReference type="Pfam" id="PF20236">
    <property type="entry name" value="DUF6593"/>
    <property type="match status" value="1"/>
</dbReference>
<dbReference type="eggNOG" id="ENOG502SPIU">
    <property type="taxonomic scope" value="Eukaryota"/>
</dbReference>
<protein>
    <recommendedName>
        <fullName evidence="1">DUF6593 domain-containing protein</fullName>
    </recommendedName>
</protein>
<organism evidence="2 3">
    <name type="scientific">Moniliophthora roreri</name>
    <name type="common">Frosty pod rot fungus</name>
    <name type="synonym">Monilia roreri</name>
    <dbReference type="NCBI Taxonomy" id="221103"/>
    <lineage>
        <taxon>Eukaryota</taxon>
        <taxon>Fungi</taxon>
        <taxon>Dikarya</taxon>
        <taxon>Basidiomycota</taxon>
        <taxon>Agaricomycotina</taxon>
        <taxon>Agaricomycetes</taxon>
        <taxon>Agaricomycetidae</taxon>
        <taxon>Agaricales</taxon>
        <taxon>Marasmiineae</taxon>
        <taxon>Marasmiaceae</taxon>
        <taxon>Moniliophthora</taxon>
    </lineage>
</organism>
<sequence>MNNPFSVWNSKDGIPPSIYGALPAADSSTVPSLSFSFAPNPSLLNCTVVGPDNSPHFYVVTDPNMPNYTVFKAHDGKSIALIEWSQTPKVEIRGTVAKQAAATFLRLSSDQRFRIMQIAGQEYLWLPGQSTIALYPAGVAANSNTRLAQIARNQSGIVLDINRHAAQAGLLPACIVATVLLQCGRNFG</sequence>
<evidence type="ECO:0000259" key="1">
    <source>
        <dbReference type="Pfam" id="PF20236"/>
    </source>
</evidence>
<reference evidence="2 3" key="1">
    <citation type="submission" date="2015-12" db="EMBL/GenBank/DDBJ databases">
        <title>Draft genome sequence of Moniliophthora roreri, the causal agent of frosty pod rot of cacao.</title>
        <authorList>
            <person name="Aime M.C."/>
            <person name="Diaz-Valderrama J.R."/>
            <person name="Kijpornyongpan T."/>
            <person name="Phillips-Mora W."/>
        </authorList>
    </citation>
    <scope>NUCLEOTIDE SEQUENCE [LARGE SCALE GENOMIC DNA]</scope>
    <source>
        <strain evidence="2 3">MCA 2952</strain>
    </source>
</reference>
<evidence type="ECO:0000313" key="3">
    <source>
        <dbReference type="Proteomes" id="UP000054988"/>
    </source>
</evidence>
<gene>
    <name evidence="2" type="ORF">WG66_16453</name>
</gene>
<dbReference type="Proteomes" id="UP000054988">
    <property type="component" value="Unassembled WGS sequence"/>
</dbReference>